<dbReference type="InterPro" id="IPR051203">
    <property type="entry name" value="Polysaccharide_Synthase-Rel"/>
</dbReference>
<feature type="domain" description="Polysaccharide biosynthesis protein CapD-like" evidence="2">
    <location>
        <begin position="19"/>
        <end position="214"/>
    </location>
</feature>
<organism evidence="3">
    <name type="scientific">marine metagenome</name>
    <dbReference type="NCBI Taxonomy" id="408172"/>
    <lineage>
        <taxon>unclassified sequences</taxon>
        <taxon>metagenomes</taxon>
        <taxon>ecological metagenomes</taxon>
    </lineage>
</organism>
<name>A0A382DZ87_9ZZZZ</name>
<accession>A0A382DZ87</accession>
<evidence type="ECO:0000313" key="3">
    <source>
        <dbReference type="EMBL" id="SVB43204.1"/>
    </source>
</evidence>
<proteinExistence type="inferred from homology"/>
<dbReference type="SUPFAM" id="SSF51735">
    <property type="entry name" value="NAD(P)-binding Rossmann-fold domains"/>
    <property type="match status" value="1"/>
</dbReference>
<dbReference type="EMBL" id="UINC01041646">
    <property type="protein sequence ID" value="SVB43204.1"/>
    <property type="molecule type" value="Genomic_DNA"/>
</dbReference>
<gene>
    <name evidence="3" type="ORF">METZ01_LOCUS196058</name>
</gene>
<protein>
    <recommendedName>
        <fullName evidence="2">Polysaccharide biosynthesis protein CapD-like domain-containing protein</fullName>
    </recommendedName>
</protein>
<dbReference type="PANTHER" id="PTHR43318">
    <property type="entry name" value="UDP-N-ACETYLGLUCOSAMINE 4,6-DEHYDRATASE"/>
    <property type="match status" value="1"/>
</dbReference>
<dbReference type="Gene3D" id="3.40.50.720">
    <property type="entry name" value="NAD(P)-binding Rossmann-like Domain"/>
    <property type="match status" value="1"/>
</dbReference>
<comment type="similarity">
    <text evidence="1">Belongs to the polysaccharide synthase family.</text>
</comment>
<dbReference type="InterPro" id="IPR003869">
    <property type="entry name" value="Polysac_CapD-like"/>
</dbReference>
<reference evidence="3" key="1">
    <citation type="submission" date="2018-05" db="EMBL/GenBank/DDBJ databases">
        <authorList>
            <person name="Lanie J.A."/>
            <person name="Ng W.-L."/>
            <person name="Kazmierczak K.M."/>
            <person name="Andrzejewski T.M."/>
            <person name="Davidsen T.M."/>
            <person name="Wayne K.J."/>
            <person name="Tettelin H."/>
            <person name="Glass J.I."/>
            <person name="Rusch D."/>
            <person name="Podicherti R."/>
            <person name="Tsui H.-C.T."/>
            <person name="Winkler M.E."/>
        </authorList>
    </citation>
    <scope>NUCLEOTIDE SEQUENCE</scope>
</reference>
<evidence type="ECO:0000259" key="2">
    <source>
        <dbReference type="Pfam" id="PF02719"/>
    </source>
</evidence>
<dbReference type="PANTHER" id="PTHR43318:SF2">
    <property type="entry name" value="UDP-N-ACETYLGLUCOSAMINE 4,6-DEHYDRATASE (INVERTING)"/>
    <property type="match status" value="1"/>
</dbReference>
<sequence>MFMLKISGEIKNAYKNKNILVTGGTGSIGLALVKQLISCKPKSIKVLTNDENSIFDSGKIIGENKLIKYIIGDIRDKERCQLALRNVNIVFHAAAMKHIDICEENPFDAVKTNVIGTSNMLEASILAGVSKFVFISTDKATNPTSTLGASKLLAERLTLVAGTYSENQKMIFSVARFGNVIGSRGSIFQIFRQQLKKNLPLTVTDSRMTRFIMS</sequence>
<evidence type="ECO:0000256" key="1">
    <source>
        <dbReference type="ARBA" id="ARBA00007430"/>
    </source>
</evidence>
<dbReference type="Pfam" id="PF02719">
    <property type="entry name" value="Polysacc_synt_2"/>
    <property type="match status" value="1"/>
</dbReference>
<feature type="non-terminal residue" evidence="3">
    <location>
        <position position="214"/>
    </location>
</feature>
<dbReference type="InterPro" id="IPR036291">
    <property type="entry name" value="NAD(P)-bd_dom_sf"/>
</dbReference>
<dbReference type="AlphaFoldDB" id="A0A382DZ87"/>